<name>A0A4U0U4A2_9PEZI</name>
<comment type="caution">
    <text evidence="7">The sequence shown here is derived from an EMBL/GenBank/DDBJ whole genome shotgun (WGS) entry which is preliminary data.</text>
</comment>
<evidence type="ECO:0000256" key="4">
    <source>
        <dbReference type="ARBA" id="ARBA00022989"/>
    </source>
</evidence>
<protein>
    <recommendedName>
        <fullName evidence="9">Amino acid permease/ SLC12A domain-containing protein</fullName>
    </recommendedName>
</protein>
<keyword evidence="3 6" id="KW-0812">Transmembrane</keyword>
<reference evidence="7 8" key="1">
    <citation type="submission" date="2017-03" db="EMBL/GenBank/DDBJ databases">
        <title>Genomes of endolithic fungi from Antarctica.</title>
        <authorList>
            <person name="Coleine C."/>
            <person name="Masonjones S."/>
            <person name="Stajich J.E."/>
        </authorList>
    </citation>
    <scope>NUCLEOTIDE SEQUENCE [LARGE SCALE GENOMIC DNA]</scope>
    <source>
        <strain evidence="7 8">CCFEE 5311</strain>
    </source>
</reference>
<dbReference type="PIRSF" id="PIRSF006060">
    <property type="entry name" value="AA_transporter"/>
    <property type="match status" value="1"/>
</dbReference>
<proteinExistence type="predicted"/>
<evidence type="ECO:0000313" key="7">
    <source>
        <dbReference type="EMBL" id="TKA29930.1"/>
    </source>
</evidence>
<gene>
    <name evidence="7" type="ORF">B0A54_15056</name>
</gene>
<evidence type="ECO:0000256" key="5">
    <source>
        <dbReference type="ARBA" id="ARBA00023136"/>
    </source>
</evidence>
<dbReference type="EMBL" id="NAJP01000106">
    <property type="protein sequence ID" value="TKA29930.1"/>
    <property type="molecule type" value="Genomic_DNA"/>
</dbReference>
<keyword evidence="2" id="KW-0813">Transport</keyword>
<evidence type="ECO:0008006" key="9">
    <source>
        <dbReference type="Google" id="ProtNLM"/>
    </source>
</evidence>
<evidence type="ECO:0000313" key="8">
    <source>
        <dbReference type="Proteomes" id="UP000310066"/>
    </source>
</evidence>
<dbReference type="Pfam" id="PF13520">
    <property type="entry name" value="AA_permease_2"/>
    <property type="match status" value="1"/>
</dbReference>
<dbReference type="PANTHER" id="PTHR45649">
    <property type="entry name" value="AMINO-ACID PERMEASE BAT1"/>
    <property type="match status" value="1"/>
</dbReference>
<dbReference type="OrthoDB" id="3257095at2759"/>
<dbReference type="GO" id="GO:0016020">
    <property type="term" value="C:membrane"/>
    <property type="evidence" value="ECO:0007669"/>
    <property type="project" value="UniProtKB-SubCell"/>
</dbReference>
<feature type="transmembrane region" description="Helical" evidence="6">
    <location>
        <begin position="265"/>
        <end position="287"/>
    </location>
</feature>
<dbReference type="InterPro" id="IPR002293">
    <property type="entry name" value="AA/rel_permease1"/>
</dbReference>
<evidence type="ECO:0000256" key="3">
    <source>
        <dbReference type="ARBA" id="ARBA00022692"/>
    </source>
</evidence>
<organism evidence="7 8">
    <name type="scientific">Friedmanniomyces endolithicus</name>
    <dbReference type="NCBI Taxonomy" id="329885"/>
    <lineage>
        <taxon>Eukaryota</taxon>
        <taxon>Fungi</taxon>
        <taxon>Dikarya</taxon>
        <taxon>Ascomycota</taxon>
        <taxon>Pezizomycotina</taxon>
        <taxon>Dothideomycetes</taxon>
        <taxon>Dothideomycetidae</taxon>
        <taxon>Mycosphaerellales</taxon>
        <taxon>Teratosphaeriaceae</taxon>
        <taxon>Friedmanniomyces</taxon>
    </lineage>
</organism>
<feature type="transmembrane region" description="Helical" evidence="6">
    <location>
        <begin position="104"/>
        <end position="124"/>
    </location>
</feature>
<feature type="transmembrane region" description="Helical" evidence="6">
    <location>
        <begin position="183"/>
        <end position="203"/>
    </location>
</feature>
<feature type="transmembrane region" description="Helical" evidence="6">
    <location>
        <begin position="237"/>
        <end position="259"/>
    </location>
</feature>
<evidence type="ECO:0000256" key="6">
    <source>
        <dbReference type="SAM" id="Phobius"/>
    </source>
</evidence>
<feature type="transmembrane region" description="Helical" evidence="6">
    <location>
        <begin position="145"/>
        <end position="163"/>
    </location>
</feature>
<dbReference type="STRING" id="329885.A0A4U0U4A2"/>
<feature type="transmembrane region" description="Helical" evidence="6">
    <location>
        <begin position="308"/>
        <end position="330"/>
    </location>
</feature>
<feature type="transmembrane region" description="Helical" evidence="6">
    <location>
        <begin position="336"/>
        <end position="357"/>
    </location>
</feature>
<dbReference type="Gene3D" id="1.20.1740.10">
    <property type="entry name" value="Amino acid/polyamine transporter I"/>
    <property type="match status" value="1"/>
</dbReference>
<evidence type="ECO:0000256" key="2">
    <source>
        <dbReference type="ARBA" id="ARBA00022448"/>
    </source>
</evidence>
<dbReference type="GO" id="GO:0022857">
    <property type="term" value="F:transmembrane transporter activity"/>
    <property type="evidence" value="ECO:0007669"/>
    <property type="project" value="InterPro"/>
</dbReference>
<dbReference type="PANTHER" id="PTHR45649:SF41">
    <property type="entry name" value="TRANSPORTER, PUTATIVE (EUROFUNG)-RELATED"/>
    <property type="match status" value="1"/>
</dbReference>
<sequence length="377" mass="40822">MAVGFGSSDSKGSARARVGNYGGYEGNDNGHINGNGGTVASHVEPKYGGTAADQRDMQEMGRVQELRRNFKFMSVLGFGTTLIGTWNFFLGLIAFGLTDGGTAGLIYGFIICLAGFFCVYLSIAEMASMAPTSSADDPQPYQGTLLVWAVMVFCVFFNIFLAKRLPFVEGYPFIQVFFNATNSYPATNTMTAIVVIVFISAVISEIATSSRQLWSFARDGGLPFSRWISKINHNANIPLNAVLVSLGITVLVSLINLGSTVALNAINSVTISALMSSYILTISCVVYRRLSGQPLPSRRWSLGRAGMPINIAALVFLTPLFVFAFFPLATPVTPASMNWGIAMFGGVIVLATIYYAVEGRKSYTPPVMLLQREHYEM</sequence>
<keyword evidence="4 6" id="KW-1133">Transmembrane helix</keyword>
<evidence type="ECO:0000256" key="1">
    <source>
        <dbReference type="ARBA" id="ARBA00004141"/>
    </source>
</evidence>
<accession>A0A4U0U4A2</accession>
<comment type="subcellular location">
    <subcellularLocation>
        <location evidence="1">Membrane</location>
        <topology evidence="1">Multi-pass membrane protein</topology>
    </subcellularLocation>
</comment>
<dbReference type="AlphaFoldDB" id="A0A4U0U4A2"/>
<feature type="transmembrane region" description="Helical" evidence="6">
    <location>
        <begin position="72"/>
        <end position="98"/>
    </location>
</feature>
<dbReference type="Proteomes" id="UP000310066">
    <property type="component" value="Unassembled WGS sequence"/>
</dbReference>
<keyword evidence="5 6" id="KW-0472">Membrane</keyword>